<keyword evidence="2" id="KW-1185">Reference proteome</keyword>
<dbReference type="RefSeq" id="XP_001592303.1">
    <property type="nucleotide sequence ID" value="XM_001592253.1"/>
</dbReference>
<reference evidence="2" key="1">
    <citation type="journal article" date="2011" name="PLoS Genet.">
        <title>Genomic analysis of the necrotrophic fungal pathogens Sclerotinia sclerotiorum and Botrytis cinerea.</title>
        <authorList>
            <person name="Amselem J."/>
            <person name="Cuomo C.A."/>
            <person name="van Kan J.A."/>
            <person name="Viaud M."/>
            <person name="Benito E.P."/>
            <person name="Couloux A."/>
            <person name="Coutinho P.M."/>
            <person name="de Vries R.P."/>
            <person name="Dyer P.S."/>
            <person name="Fillinger S."/>
            <person name="Fournier E."/>
            <person name="Gout L."/>
            <person name="Hahn M."/>
            <person name="Kohn L."/>
            <person name="Lapalu N."/>
            <person name="Plummer K.M."/>
            <person name="Pradier J.M."/>
            <person name="Quevillon E."/>
            <person name="Sharon A."/>
            <person name="Simon A."/>
            <person name="ten Have A."/>
            <person name="Tudzynski B."/>
            <person name="Tudzynski P."/>
            <person name="Wincker P."/>
            <person name="Andrew M."/>
            <person name="Anthouard V."/>
            <person name="Beever R.E."/>
            <person name="Beffa R."/>
            <person name="Benoit I."/>
            <person name="Bouzid O."/>
            <person name="Brault B."/>
            <person name="Chen Z."/>
            <person name="Choquer M."/>
            <person name="Collemare J."/>
            <person name="Cotton P."/>
            <person name="Danchin E.G."/>
            <person name="Da Silva C."/>
            <person name="Gautier A."/>
            <person name="Giraud C."/>
            <person name="Giraud T."/>
            <person name="Gonzalez C."/>
            <person name="Grossetete S."/>
            <person name="Guldener U."/>
            <person name="Henrissat B."/>
            <person name="Howlett B.J."/>
            <person name="Kodira C."/>
            <person name="Kretschmer M."/>
            <person name="Lappartient A."/>
            <person name="Leroch M."/>
            <person name="Levis C."/>
            <person name="Mauceli E."/>
            <person name="Neuveglise C."/>
            <person name="Oeser B."/>
            <person name="Pearson M."/>
            <person name="Poulain J."/>
            <person name="Poussereau N."/>
            <person name="Quesneville H."/>
            <person name="Rascle C."/>
            <person name="Schumacher J."/>
            <person name="Segurens B."/>
            <person name="Sexton A."/>
            <person name="Silva E."/>
            <person name="Sirven C."/>
            <person name="Soanes D.M."/>
            <person name="Talbot N.J."/>
            <person name="Templeton M."/>
            <person name="Yandava C."/>
            <person name="Yarden O."/>
            <person name="Zeng Q."/>
            <person name="Rollins J.A."/>
            <person name="Lebrun M.H."/>
            <person name="Dickman M."/>
        </authorList>
    </citation>
    <scope>NUCLEOTIDE SEQUENCE [LARGE SCALE GENOMIC DNA]</scope>
    <source>
        <strain evidence="2">ATCC 18683 / 1980 / Ss-1</strain>
    </source>
</reference>
<dbReference type="GeneID" id="5488307"/>
<dbReference type="AlphaFoldDB" id="A7EMJ5"/>
<organism evidence="1 2">
    <name type="scientific">Sclerotinia sclerotiorum (strain ATCC 18683 / 1980 / Ss-1)</name>
    <name type="common">White mold</name>
    <name type="synonym">Whetzelinia sclerotiorum</name>
    <dbReference type="NCBI Taxonomy" id="665079"/>
    <lineage>
        <taxon>Eukaryota</taxon>
        <taxon>Fungi</taxon>
        <taxon>Dikarya</taxon>
        <taxon>Ascomycota</taxon>
        <taxon>Pezizomycotina</taxon>
        <taxon>Leotiomycetes</taxon>
        <taxon>Helotiales</taxon>
        <taxon>Sclerotiniaceae</taxon>
        <taxon>Sclerotinia</taxon>
    </lineage>
</organism>
<proteinExistence type="predicted"/>
<dbReference type="InParanoid" id="A7EMJ5"/>
<sequence length="64" mass="7826">MRYFEYIKHQLLMEYWYSYYRNVNPSGIVQASEVRFEISIPSDQVVTFKSLSAQEEYVIPECYW</sequence>
<dbReference type="EMBL" id="CH476628">
    <property type="protein sequence ID" value="EDO04061.1"/>
    <property type="molecule type" value="Genomic_DNA"/>
</dbReference>
<protein>
    <submittedName>
        <fullName evidence="1">Uncharacterized protein</fullName>
    </submittedName>
</protein>
<evidence type="ECO:0000313" key="2">
    <source>
        <dbReference type="Proteomes" id="UP000001312"/>
    </source>
</evidence>
<name>A7EMJ5_SCLS1</name>
<dbReference type="KEGG" id="ssl:SS1G_06543"/>
<accession>A7EMJ5</accession>
<gene>
    <name evidence="1" type="ORF">SS1G_06543</name>
</gene>
<evidence type="ECO:0000313" key="1">
    <source>
        <dbReference type="EMBL" id="EDO04061.1"/>
    </source>
</evidence>
<dbReference type="Proteomes" id="UP000001312">
    <property type="component" value="Unassembled WGS sequence"/>
</dbReference>